<dbReference type="InterPro" id="IPR029510">
    <property type="entry name" value="Ald_DH_CS_GLU"/>
</dbReference>
<dbReference type="PROSITE" id="PS00070">
    <property type="entry name" value="ALDEHYDE_DEHYDR_CYS"/>
    <property type="match status" value="1"/>
</dbReference>
<dbReference type="InterPro" id="IPR016162">
    <property type="entry name" value="Ald_DH_N"/>
</dbReference>
<dbReference type="Pfam" id="PF00171">
    <property type="entry name" value="Aldedh"/>
    <property type="match status" value="1"/>
</dbReference>
<comment type="caution">
    <text evidence="7">The sequence shown here is derived from an EMBL/GenBank/DDBJ whole genome shotgun (WGS) entry which is preliminary data.</text>
</comment>
<dbReference type="Gene3D" id="3.40.605.10">
    <property type="entry name" value="Aldehyde Dehydrogenase, Chain A, domain 1"/>
    <property type="match status" value="1"/>
</dbReference>
<accession>A0A327YXJ3</accession>
<evidence type="ECO:0000313" key="8">
    <source>
        <dbReference type="Proteomes" id="UP000249341"/>
    </source>
</evidence>
<feature type="domain" description="Aldehyde dehydrogenase" evidence="6">
    <location>
        <begin position="22"/>
        <end position="474"/>
    </location>
</feature>
<gene>
    <name evidence="7" type="ORF">B0I29_1275</name>
</gene>
<keyword evidence="8" id="KW-1185">Reference proteome</keyword>
<dbReference type="InterPro" id="IPR016163">
    <property type="entry name" value="Ald_DH_C"/>
</dbReference>
<proteinExistence type="inferred from homology"/>
<dbReference type="AlphaFoldDB" id="A0A327YXJ3"/>
<dbReference type="OrthoDB" id="3802174at2"/>
<dbReference type="RefSeq" id="WP_111654544.1">
    <property type="nucleotide sequence ID" value="NZ_JACHWI010000006.1"/>
</dbReference>
<evidence type="ECO:0000256" key="1">
    <source>
        <dbReference type="ARBA" id="ARBA00009986"/>
    </source>
</evidence>
<evidence type="ECO:0000259" key="6">
    <source>
        <dbReference type="Pfam" id="PF00171"/>
    </source>
</evidence>
<dbReference type="InterPro" id="IPR015590">
    <property type="entry name" value="Aldehyde_DH_dom"/>
</dbReference>
<comment type="similarity">
    <text evidence="1 5">Belongs to the aldehyde dehydrogenase family.</text>
</comment>
<protein>
    <submittedName>
        <fullName evidence="7">Benzaldehyde dehydrogenase (NAD+)</fullName>
    </submittedName>
</protein>
<dbReference type="SUPFAM" id="SSF53720">
    <property type="entry name" value="ALDH-like"/>
    <property type="match status" value="1"/>
</dbReference>
<evidence type="ECO:0000256" key="3">
    <source>
        <dbReference type="ARBA" id="ARBA00023027"/>
    </source>
</evidence>
<evidence type="ECO:0000256" key="5">
    <source>
        <dbReference type="RuleBase" id="RU003345"/>
    </source>
</evidence>
<reference evidence="7 8" key="1">
    <citation type="submission" date="2018-06" db="EMBL/GenBank/DDBJ databases">
        <title>Genomic Encyclopedia of Type Strains, Phase III (KMG-III): the genomes of soil and plant-associated and newly described type strains.</title>
        <authorList>
            <person name="Whitman W."/>
        </authorList>
    </citation>
    <scope>NUCLEOTIDE SEQUENCE [LARGE SCALE GENOMIC DNA]</scope>
    <source>
        <strain evidence="7 8">CGMCC 4.7090</strain>
    </source>
</reference>
<dbReference type="EMBL" id="QLMJ01000027">
    <property type="protein sequence ID" value="RAK26415.1"/>
    <property type="molecule type" value="Genomic_DNA"/>
</dbReference>
<evidence type="ECO:0000256" key="4">
    <source>
        <dbReference type="PROSITE-ProRule" id="PRU10007"/>
    </source>
</evidence>
<dbReference type="Gene3D" id="3.40.309.10">
    <property type="entry name" value="Aldehyde Dehydrogenase, Chain A, domain 2"/>
    <property type="match status" value="1"/>
</dbReference>
<dbReference type="PANTHER" id="PTHR42986">
    <property type="entry name" value="BENZALDEHYDE DEHYDROGENASE YFMT"/>
    <property type="match status" value="1"/>
</dbReference>
<dbReference type="Proteomes" id="UP000249341">
    <property type="component" value="Unassembled WGS sequence"/>
</dbReference>
<keyword evidence="3" id="KW-0520">NAD</keyword>
<dbReference type="GO" id="GO:0016620">
    <property type="term" value="F:oxidoreductase activity, acting on the aldehyde or oxo group of donors, NAD or NADP as acceptor"/>
    <property type="evidence" value="ECO:0007669"/>
    <property type="project" value="InterPro"/>
</dbReference>
<dbReference type="InterPro" id="IPR016161">
    <property type="entry name" value="Ald_DH/histidinol_DH"/>
</dbReference>
<keyword evidence="2 5" id="KW-0560">Oxidoreductase</keyword>
<evidence type="ECO:0000256" key="2">
    <source>
        <dbReference type="ARBA" id="ARBA00023002"/>
    </source>
</evidence>
<dbReference type="InterPro" id="IPR016160">
    <property type="entry name" value="Ald_DH_CS_CYS"/>
</dbReference>
<dbReference type="PANTHER" id="PTHR42986:SF1">
    <property type="entry name" value="BENZALDEHYDE DEHYDROGENASE YFMT"/>
    <property type="match status" value="1"/>
</dbReference>
<evidence type="ECO:0000313" key="7">
    <source>
        <dbReference type="EMBL" id="RAK26415.1"/>
    </source>
</evidence>
<name>A0A327YXJ3_9ACTN</name>
<organism evidence="7 8">
    <name type="scientific">Actinoplanes lutulentus</name>
    <dbReference type="NCBI Taxonomy" id="1287878"/>
    <lineage>
        <taxon>Bacteria</taxon>
        <taxon>Bacillati</taxon>
        <taxon>Actinomycetota</taxon>
        <taxon>Actinomycetes</taxon>
        <taxon>Micromonosporales</taxon>
        <taxon>Micromonosporaceae</taxon>
        <taxon>Actinoplanes</taxon>
    </lineage>
</organism>
<sequence length="486" mass="50244">MPLLDPDRMPQVLYAGTAQPATTTADITEPATGAVLGQIATASTDDLTASVARLVDGQRAWARRPAFERAAILREAGNLIEANMAELAGWLVREGGATVGKAMFELTISAQTLHAAAGLALEPTGETYPSPQGRLSISRRIPAGVVGVIAPFNSPLFLALRSVAPALAVGNSVIVKPDPRTAVSGGAIIAEVLFQAGLPENALAVLPGDGALGAALVDHPDVPIIAFTGSTGAGRAIAVQAAKHLKRVHLELGGNSALVVFDDVDLDAATSAGAWGSFLHAGQICMASSRHLVHESIADEYVARLAARANALPVGNAALDPSVAIGPIIDVRQRDAVHKIVTETRAAGASVVTGGTYDGLFYAPTVLSGVRPGMSAYDLEIFGPIAPVTTFADFDEAVELTNGTEYGLSAGVLTSDVGRGLAFADRIVSGNVHVNDQTLVDDVLQPFGGVRASGNGSRVGSHRYNADAFTEQQWLTSQAEIARYPF</sequence>
<feature type="active site" evidence="4">
    <location>
        <position position="251"/>
    </location>
</feature>
<dbReference type="PROSITE" id="PS00687">
    <property type="entry name" value="ALDEHYDE_DEHYDR_GLU"/>
    <property type="match status" value="1"/>
</dbReference>